<dbReference type="PIRSF" id="PIRSF004846">
    <property type="entry name" value="ModA"/>
    <property type="match status" value="1"/>
</dbReference>
<proteinExistence type="inferred from homology"/>
<feature type="chain" id="PRO_5039718529" evidence="7">
    <location>
        <begin position="22"/>
        <end position="251"/>
    </location>
</feature>
<name>A0A9D2GT48_9BACT</name>
<dbReference type="NCBIfam" id="TIGR01256">
    <property type="entry name" value="modA"/>
    <property type="match status" value="1"/>
</dbReference>
<dbReference type="PANTHER" id="PTHR30632">
    <property type="entry name" value="MOLYBDATE-BINDING PERIPLASMIC PROTEIN"/>
    <property type="match status" value="1"/>
</dbReference>
<dbReference type="GO" id="GO:0046872">
    <property type="term" value="F:metal ion binding"/>
    <property type="evidence" value="ECO:0007669"/>
    <property type="project" value="UniProtKB-KW"/>
</dbReference>
<keyword evidence="4 7" id="KW-0732">Signal</keyword>
<evidence type="ECO:0000313" key="9">
    <source>
        <dbReference type="Proteomes" id="UP000824176"/>
    </source>
</evidence>
<accession>A0A9D2GT48</accession>
<reference evidence="8" key="1">
    <citation type="journal article" date="2021" name="PeerJ">
        <title>Extensive microbial diversity within the chicken gut microbiome revealed by metagenomics and culture.</title>
        <authorList>
            <person name="Gilroy R."/>
            <person name="Ravi A."/>
            <person name="Getino M."/>
            <person name="Pursley I."/>
            <person name="Horton D.L."/>
            <person name="Alikhan N.F."/>
            <person name="Baker D."/>
            <person name="Gharbi K."/>
            <person name="Hall N."/>
            <person name="Watson M."/>
            <person name="Adriaenssens E.M."/>
            <person name="Foster-Nyarko E."/>
            <person name="Jarju S."/>
            <person name="Secka A."/>
            <person name="Antonio M."/>
            <person name="Oren A."/>
            <person name="Chaudhuri R.R."/>
            <person name="La Ragione R."/>
            <person name="Hildebrand F."/>
            <person name="Pallen M.J."/>
        </authorList>
    </citation>
    <scope>NUCLEOTIDE SEQUENCE</scope>
    <source>
        <strain evidence="8">ChiW4-1371</strain>
    </source>
</reference>
<dbReference type="NCBIfam" id="NF007958">
    <property type="entry name" value="PRK10677.1"/>
    <property type="match status" value="1"/>
</dbReference>
<dbReference type="Proteomes" id="UP000824176">
    <property type="component" value="Unassembled WGS sequence"/>
</dbReference>
<evidence type="ECO:0000313" key="8">
    <source>
        <dbReference type="EMBL" id="HIZ88892.1"/>
    </source>
</evidence>
<dbReference type="Pfam" id="PF13531">
    <property type="entry name" value="SBP_bac_11"/>
    <property type="match status" value="1"/>
</dbReference>
<evidence type="ECO:0000256" key="7">
    <source>
        <dbReference type="SAM" id="SignalP"/>
    </source>
</evidence>
<comment type="caution">
    <text evidence="8">The sequence shown here is derived from an EMBL/GenBank/DDBJ whole genome shotgun (WGS) entry which is preliminary data.</text>
</comment>
<evidence type="ECO:0000256" key="4">
    <source>
        <dbReference type="ARBA" id="ARBA00022729"/>
    </source>
</evidence>
<reference evidence="8" key="2">
    <citation type="submission" date="2021-04" db="EMBL/GenBank/DDBJ databases">
        <authorList>
            <person name="Gilroy R."/>
        </authorList>
    </citation>
    <scope>NUCLEOTIDE SEQUENCE</scope>
    <source>
        <strain evidence="8">ChiW4-1371</strain>
    </source>
</reference>
<dbReference type="SUPFAM" id="SSF53850">
    <property type="entry name" value="Periplasmic binding protein-like II"/>
    <property type="match status" value="1"/>
</dbReference>
<gene>
    <name evidence="8" type="primary">modA</name>
    <name evidence="8" type="ORF">H9804_03015</name>
</gene>
<dbReference type="InterPro" id="IPR005950">
    <property type="entry name" value="ModA"/>
</dbReference>
<dbReference type="FunFam" id="3.40.190.10:FF:000035">
    <property type="entry name" value="Molybdate ABC transporter substrate-binding protein"/>
    <property type="match status" value="1"/>
</dbReference>
<sequence>MKKLFLLVFFMLIITSSVSFAAEKVAIYAAASTTNMIDEVLAVYNKKGGNAVSTYGSSGALAKQIEQGAPAGIFISANQEWMDKLEKDNMILNNSRKNLIGNKLVLVTNVKNSVKVDFNKKVDFASILKNEKLVIGAPESVPAGQYAKQAFTKLGYWDSLQKNIVAASNVRDALSFVSRDEALLGVVFGTDAIADKNVKVVAEFPAETHDDISYPVAIIKDNNNDEVKKLYDFLISDEAKKIYVKYGFKVY</sequence>
<organism evidence="8 9">
    <name type="scientific">Candidatus Mucispirillum faecigallinarum</name>
    <dbReference type="NCBI Taxonomy" id="2838699"/>
    <lineage>
        <taxon>Bacteria</taxon>
        <taxon>Pseudomonadati</taxon>
        <taxon>Deferribacterota</taxon>
        <taxon>Deferribacteres</taxon>
        <taxon>Deferribacterales</taxon>
        <taxon>Mucispirillaceae</taxon>
        <taxon>Mucispirillum</taxon>
    </lineage>
</organism>
<keyword evidence="2 6" id="KW-0500">Molybdenum</keyword>
<feature type="binding site" evidence="6">
    <location>
        <position position="170"/>
    </location>
    <ligand>
        <name>molybdate</name>
        <dbReference type="ChEBI" id="CHEBI:36264"/>
    </ligand>
</feature>
<evidence type="ECO:0000256" key="3">
    <source>
        <dbReference type="ARBA" id="ARBA00022723"/>
    </source>
</evidence>
<dbReference type="GO" id="GO:1901359">
    <property type="term" value="F:tungstate binding"/>
    <property type="evidence" value="ECO:0007669"/>
    <property type="project" value="UniProtKB-ARBA"/>
</dbReference>
<dbReference type="InterPro" id="IPR050682">
    <property type="entry name" value="ModA/WtpA"/>
</dbReference>
<comment type="subunit">
    <text evidence="5">The complex is composed of two ATP-binding proteins (ModC), two transmembrane proteins (ModB) and a solute-binding protein (ModA).</text>
</comment>
<dbReference type="GO" id="GO:0030973">
    <property type="term" value="F:molybdate ion binding"/>
    <property type="evidence" value="ECO:0007669"/>
    <property type="project" value="TreeGrafter"/>
</dbReference>
<dbReference type="Gene3D" id="3.40.190.10">
    <property type="entry name" value="Periplasmic binding protein-like II"/>
    <property type="match status" value="2"/>
</dbReference>
<dbReference type="AlphaFoldDB" id="A0A9D2GT48"/>
<protein>
    <submittedName>
        <fullName evidence="8">Molybdate ABC transporter substrate-binding protein</fullName>
    </submittedName>
</protein>
<feature type="binding site" evidence="6">
    <location>
        <position position="58"/>
    </location>
    <ligand>
        <name>molybdate</name>
        <dbReference type="ChEBI" id="CHEBI:36264"/>
    </ligand>
</feature>
<dbReference type="PANTHER" id="PTHR30632:SF17">
    <property type="entry name" value="MOLYBDATE-BINDING PROTEIN MODA"/>
    <property type="match status" value="1"/>
</dbReference>
<keyword evidence="3 6" id="KW-0479">Metal-binding</keyword>
<feature type="binding site" evidence="6">
    <location>
        <position position="32"/>
    </location>
    <ligand>
        <name>molybdate</name>
        <dbReference type="ChEBI" id="CHEBI:36264"/>
    </ligand>
</feature>
<comment type="similarity">
    <text evidence="1">Belongs to the bacterial solute-binding protein ModA family.</text>
</comment>
<evidence type="ECO:0000256" key="6">
    <source>
        <dbReference type="PIRSR" id="PIRSR004846-1"/>
    </source>
</evidence>
<evidence type="ECO:0000256" key="5">
    <source>
        <dbReference type="ARBA" id="ARBA00062515"/>
    </source>
</evidence>
<dbReference type="EMBL" id="DXAQ01000045">
    <property type="protein sequence ID" value="HIZ88892.1"/>
    <property type="molecule type" value="Genomic_DNA"/>
</dbReference>
<evidence type="ECO:0000256" key="1">
    <source>
        <dbReference type="ARBA" id="ARBA00009175"/>
    </source>
</evidence>
<evidence type="ECO:0000256" key="2">
    <source>
        <dbReference type="ARBA" id="ARBA00022505"/>
    </source>
</evidence>
<dbReference type="GO" id="GO:0030288">
    <property type="term" value="C:outer membrane-bounded periplasmic space"/>
    <property type="evidence" value="ECO:0007669"/>
    <property type="project" value="TreeGrafter"/>
</dbReference>
<feature type="signal peptide" evidence="7">
    <location>
        <begin position="1"/>
        <end position="21"/>
    </location>
</feature>
<feature type="binding site" evidence="6">
    <location>
        <position position="143"/>
    </location>
    <ligand>
        <name>molybdate</name>
        <dbReference type="ChEBI" id="CHEBI:36264"/>
    </ligand>
</feature>
<dbReference type="GO" id="GO:0015689">
    <property type="term" value="P:molybdate ion transport"/>
    <property type="evidence" value="ECO:0007669"/>
    <property type="project" value="InterPro"/>
</dbReference>